<gene>
    <name evidence="2" type="ORF">TCIL3000_9_3110</name>
</gene>
<protein>
    <submittedName>
        <fullName evidence="2">Uncharacterized protein</fullName>
    </submittedName>
</protein>
<dbReference type="PANTHER" id="PTHR31434">
    <property type="entry name" value="S PHASE CYCLIN A-ASSOCIATED PROTEIN IN THE ENDOPLASMIC RETICULUM"/>
    <property type="match status" value="1"/>
</dbReference>
<organism evidence="2">
    <name type="scientific">Trypanosoma congolense (strain IL3000)</name>
    <dbReference type="NCBI Taxonomy" id="1068625"/>
    <lineage>
        <taxon>Eukaryota</taxon>
        <taxon>Discoba</taxon>
        <taxon>Euglenozoa</taxon>
        <taxon>Kinetoplastea</taxon>
        <taxon>Metakinetoplastina</taxon>
        <taxon>Trypanosomatida</taxon>
        <taxon>Trypanosomatidae</taxon>
        <taxon>Trypanosoma</taxon>
        <taxon>Nannomonas</taxon>
    </lineage>
</organism>
<dbReference type="VEuPathDB" id="TriTrypDB:TcIL3000_9_3110"/>
<evidence type="ECO:0000313" key="2">
    <source>
        <dbReference type="EMBL" id="CCC92914.1"/>
    </source>
</evidence>
<proteinExistence type="predicted"/>
<dbReference type="AlphaFoldDB" id="G0UU50"/>
<reference evidence="2" key="1">
    <citation type="journal article" date="2012" name="Proc. Natl. Acad. Sci. U.S.A.">
        <title>Antigenic diversity is generated by distinct evolutionary mechanisms in African trypanosome species.</title>
        <authorList>
            <person name="Jackson A.P."/>
            <person name="Berry A."/>
            <person name="Aslett M."/>
            <person name="Allison H.C."/>
            <person name="Burton P."/>
            <person name="Vavrova-Anderson J."/>
            <person name="Brown R."/>
            <person name="Browne H."/>
            <person name="Corton N."/>
            <person name="Hauser H."/>
            <person name="Gamble J."/>
            <person name="Gilderthorp R."/>
            <person name="Marcello L."/>
            <person name="McQuillan J."/>
            <person name="Otto T.D."/>
            <person name="Quail M.A."/>
            <person name="Sanders M.J."/>
            <person name="van Tonder A."/>
            <person name="Ginger M.L."/>
            <person name="Field M.C."/>
            <person name="Barry J.D."/>
            <person name="Hertz-Fowler C."/>
            <person name="Berriman M."/>
        </authorList>
    </citation>
    <scope>NUCLEOTIDE SEQUENCE</scope>
    <source>
        <strain evidence="2">IL3000</strain>
    </source>
</reference>
<evidence type="ECO:0000256" key="1">
    <source>
        <dbReference type="SAM" id="MobiDB-lite"/>
    </source>
</evidence>
<name>G0UU50_TRYCI</name>
<feature type="region of interest" description="Disordered" evidence="1">
    <location>
        <begin position="266"/>
        <end position="371"/>
    </location>
</feature>
<dbReference type="EMBL" id="HE575322">
    <property type="protein sequence ID" value="CCC92914.1"/>
    <property type="molecule type" value="Genomic_DNA"/>
</dbReference>
<sequence>MNTGKVGFERRAVRGSNVGLVCGTSVNQQRSGIPPSEDPSKSSANLLCKLKSVFDEVISSLENVGDSHSVDDFLSTMEEELRVFKAAKVRKCAELQRQCEEVKQSRSHAPEPPVEEQVEQSDREISGWLRAVKQSMIKQKKASPRPVEVGEVRREEILALRHASALLSEERQRKAEEKRLEKRQEMKLKLGAAGIRSVLAKQRRKEAEERLRNDTMERLENGARRVEEAREQTKERARRGISRVEEVRLKNELRQQAKVLMLDRKMSEVEHNQEQKREELQRLAQERNEAMLAAAERRKSLRQERMERQMQREQQRRENLRRLEEQKKLEKDMKEQRAEEWEKKVQQHQKEASAEAEARSRKTEERIQQSAQIRQEKMTMLRQKLGRQEEKIKEVRQRKEREHDTKPTIKELMPAASEQEEEQLALKFSKVTATITRQGKSFVEKYQHDNSANLKELSRSKLKPLFSRLGSDSSPATVAQVRQSLRDILGAGSLEDIDHEYMRYFNVFERVVCVIMESRKTNNMPILRLGHEVLLHILTDRNEGKRHILSFVRAGNLVPLLSCISEEINALKHQPCTVPLAYALETVQLCVEVITSSSLLDSSLVSLRNQLHEDLSSTKIEKYCIAVARVCMDEEDLGVVHSATRFLYSQINIMSRRKSGCPTSWFKEMASACFALLQNILTPNGFPLNETSPLLSTRRVTIVFAVFNVLNSLARWNLETLQELLHDSPTDIRGGSQGNLTVMPNEVSNKFTRTELFHMLNGFFTYLSAHTDCLETIKEEKPLKERSGSVSFEEALKFGVTVEQAPLLAKLEVTGPTTSGVTSAEGLQPNNLRGALHECLLLIGYLSIQDPQIQGIFAWGKGKSLLSKILSAMPFQYFGSARHILYPTLLTILVDSEDNMTLAKEEMDITSLSEFIKEEYQGLSNKTKQQAIQRYKELQLEAAAKEGTAANASAANRQQVSWVDLLGGDDDFFIQSKQVKVKPQEPKVGATRHPLWTLEKERLSRMLKGQVITPSGYFKIEKRFPIALWPVVMEQLSNTIGSVQEAKSDS</sequence>
<feature type="compositionally biased region" description="Basic and acidic residues" evidence="1">
    <location>
        <begin position="266"/>
        <end position="367"/>
    </location>
</feature>
<feature type="region of interest" description="Disordered" evidence="1">
    <location>
        <begin position="101"/>
        <end position="122"/>
    </location>
</feature>
<accession>G0UU50</accession>
<dbReference type="PANTHER" id="PTHR31434:SF2">
    <property type="entry name" value="S PHASE CYCLIN A-ASSOCIATED PROTEIN IN THE ENDOPLASMIC RETICULUM"/>
    <property type="match status" value="1"/>
</dbReference>